<evidence type="ECO:0000313" key="9">
    <source>
        <dbReference type="Proteomes" id="UP001597100"/>
    </source>
</evidence>
<dbReference type="InterPro" id="IPR035965">
    <property type="entry name" value="PAS-like_dom_sf"/>
</dbReference>
<keyword evidence="3" id="KW-0597">Phosphoprotein</keyword>
<dbReference type="EC" id="2.7.13.3" evidence="2"/>
<dbReference type="InterPro" id="IPR052162">
    <property type="entry name" value="Sensor_kinase/Photoreceptor"/>
</dbReference>
<dbReference type="PROSITE" id="PS50113">
    <property type="entry name" value="PAC"/>
    <property type="match status" value="2"/>
</dbReference>
<dbReference type="InterPro" id="IPR036097">
    <property type="entry name" value="HisK_dim/P_sf"/>
</dbReference>
<feature type="domain" description="PAC" evidence="7">
    <location>
        <begin position="373"/>
        <end position="425"/>
    </location>
</feature>
<comment type="catalytic activity">
    <reaction evidence="1">
        <text>ATP + protein L-histidine = ADP + protein N-phospho-L-histidine.</text>
        <dbReference type="EC" id="2.7.13.3"/>
    </reaction>
</comment>
<dbReference type="InterPro" id="IPR000700">
    <property type="entry name" value="PAS-assoc_C"/>
</dbReference>
<keyword evidence="5" id="KW-0418">Kinase</keyword>
<dbReference type="PANTHER" id="PTHR43304:SF1">
    <property type="entry name" value="PAC DOMAIN-CONTAINING PROTEIN"/>
    <property type="match status" value="1"/>
</dbReference>
<dbReference type="PANTHER" id="PTHR43304">
    <property type="entry name" value="PHYTOCHROME-LIKE PROTEIN CPH1"/>
    <property type="match status" value="1"/>
</dbReference>
<proteinExistence type="predicted"/>
<keyword evidence="4" id="KW-0808">Transferase</keyword>
<dbReference type="Pfam" id="PF00512">
    <property type="entry name" value="HisKA"/>
    <property type="match status" value="1"/>
</dbReference>
<comment type="caution">
    <text evidence="8">The sequence shown here is derived from an EMBL/GenBank/DDBJ whole genome shotgun (WGS) entry which is preliminary data.</text>
</comment>
<name>A0ABW3IH87_9FLAO</name>
<evidence type="ECO:0000256" key="3">
    <source>
        <dbReference type="ARBA" id="ARBA00022553"/>
    </source>
</evidence>
<feature type="domain" description="PAC" evidence="7">
    <location>
        <begin position="503"/>
        <end position="555"/>
    </location>
</feature>
<dbReference type="Gene3D" id="3.30.450.20">
    <property type="entry name" value="PAS domain"/>
    <property type="match status" value="4"/>
</dbReference>
<evidence type="ECO:0000313" key="8">
    <source>
        <dbReference type="EMBL" id="MFD0976880.1"/>
    </source>
</evidence>
<dbReference type="Pfam" id="PF08447">
    <property type="entry name" value="PAS_3"/>
    <property type="match status" value="3"/>
</dbReference>
<dbReference type="PROSITE" id="PS50112">
    <property type="entry name" value="PAS"/>
    <property type="match status" value="1"/>
</dbReference>
<evidence type="ECO:0000256" key="1">
    <source>
        <dbReference type="ARBA" id="ARBA00000085"/>
    </source>
</evidence>
<dbReference type="Proteomes" id="UP001597100">
    <property type="component" value="Unassembled WGS sequence"/>
</dbReference>
<dbReference type="Pfam" id="PF13426">
    <property type="entry name" value="PAS_9"/>
    <property type="match status" value="1"/>
</dbReference>
<accession>A0ABW3IH87</accession>
<dbReference type="CDD" id="cd00130">
    <property type="entry name" value="PAS"/>
    <property type="match status" value="2"/>
</dbReference>
<dbReference type="SMART" id="SM00086">
    <property type="entry name" value="PAC"/>
    <property type="match status" value="2"/>
</dbReference>
<organism evidence="8 9">
    <name type="scientific">Salinimicrobium gaetbulicola</name>
    <dbReference type="NCBI Taxonomy" id="999702"/>
    <lineage>
        <taxon>Bacteria</taxon>
        <taxon>Pseudomonadati</taxon>
        <taxon>Bacteroidota</taxon>
        <taxon>Flavobacteriia</taxon>
        <taxon>Flavobacteriales</taxon>
        <taxon>Flavobacteriaceae</taxon>
        <taxon>Salinimicrobium</taxon>
    </lineage>
</organism>
<protein>
    <recommendedName>
        <fullName evidence="2">histidine kinase</fullName>
        <ecNumber evidence="2">2.7.13.3</ecNumber>
    </recommendedName>
</protein>
<evidence type="ECO:0000256" key="2">
    <source>
        <dbReference type="ARBA" id="ARBA00012438"/>
    </source>
</evidence>
<evidence type="ECO:0000256" key="4">
    <source>
        <dbReference type="ARBA" id="ARBA00022679"/>
    </source>
</evidence>
<reference evidence="9" key="1">
    <citation type="journal article" date="2019" name="Int. J. Syst. Evol. Microbiol.">
        <title>The Global Catalogue of Microorganisms (GCM) 10K type strain sequencing project: providing services to taxonomists for standard genome sequencing and annotation.</title>
        <authorList>
            <consortium name="The Broad Institute Genomics Platform"/>
            <consortium name="The Broad Institute Genome Sequencing Center for Infectious Disease"/>
            <person name="Wu L."/>
            <person name="Ma J."/>
        </authorList>
    </citation>
    <scope>NUCLEOTIDE SEQUENCE [LARGE SCALE GENOMIC DNA]</scope>
    <source>
        <strain evidence="9">CCUG 60898</strain>
    </source>
</reference>
<dbReference type="InterPro" id="IPR000014">
    <property type="entry name" value="PAS"/>
</dbReference>
<evidence type="ECO:0000256" key="5">
    <source>
        <dbReference type="ARBA" id="ARBA00022777"/>
    </source>
</evidence>
<evidence type="ECO:0000259" key="6">
    <source>
        <dbReference type="PROSITE" id="PS50112"/>
    </source>
</evidence>
<dbReference type="InterPro" id="IPR003661">
    <property type="entry name" value="HisK_dim/P_dom"/>
</dbReference>
<dbReference type="SUPFAM" id="SSF55785">
    <property type="entry name" value="PYP-like sensor domain (PAS domain)"/>
    <property type="match status" value="3"/>
</dbReference>
<gene>
    <name evidence="8" type="ORF">ACFQ1G_08760</name>
</gene>
<dbReference type="InterPro" id="IPR001610">
    <property type="entry name" value="PAC"/>
</dbReference>
<dbReference type="CDD" id="cd00082">
    <property type="entry name" value="HisKA"/>
    <property type="match status" value="1"/>
</dbReference>
<dbReference type="Gene3D" id="1.10.287.130">
    <property type="match status" value="1"/>
</dbReference>
<feature type="domain" description="PAS" evidence="6">
    <location>
        <begin position="171"/>
        <end position="241"/>
    </location>
</feature>
<dbReference type="SUPFAM" id="SSF47384">
    <property type="entry name" value="Homodimeric domain of signal transducing histidine kinase"/>
    <property type="match status" value="1"/>
</dbReference>
<keyword evidence="9" id="KW-1185">Reference proteome</keyword>
<dbReference type="EMBL" id="JBHTJP010000034">
    <property type="protein sequence ID" value="MFD0976880.1"/>
    <property type="molecule type" value="Genomic_DNA"/>
</dbReference>
<dbReference type="NCBIfam" id="TIGR00229">
    <property type="entry name" value="sensory_box"/>
    <property type="match status" value="2"/>
</dbReference>
<evidence type="ECO:0000259" key="7">
    <source>
        <dbReference type="PROSITE" id="PS50113"/>
    </source>
</evidence>
<dbReference type="InterPro" id="IPR013655">
    <property type="entry name" value="PAS_fold_3"/>
</dbReference>
<dbReference type="RefSeq" id="WP_380738680.1">
    <property type="nucleotide sequence ID" value="NZ_JBHTJP010000034.1"/>
</dbReference>
<sequence length="625" mass="72447">MIDYQQIFNLLTIPSLLLEPVEDSFVVKDVTSGYCEVIGRKKEDLIGCVIPEIFLQDPSRPTDDPQIFIDLLKKTRETGHTHCMGASRYDIYNPVTGQNEKRFCSVENIPISDESGNEVKFILHTIFDKTSEVLAKEKNCSLAADSTDLTREPVKIDPDSEVNRSEMITPVEEKYKTLIKGSFDLCAVLDKEGTIKFVGESSEKILGVPVEELIGKNAFEYIHPEDKERVVAFFEENKTKETSFIAPYRCADSLGNYKWFQSQMRNRLNDPTFAGIVLNTKEITDLINKTDEIEELNERYRLATSASGDLIYEWNLKTNAIERFFRDNERHFGYEKKDLQQLTQWGENIHPDELDDLKTLLKNTLNDPARDQIRSQYRFKRKDGTYAHIIDRAQIIRNKEGEAVRLVGATIDISSIIERKNALKIANKRFTYAMKATQEMIWDWDMIEDKIERSKAFEKIIGPDSEDLPSPDYSWYEIVDHKDQKRVKASLDRALSNPEVTMWHEEYEIYPRNSRRRFVTDRAYIIRNAEGKAVRMVGATLDVTESREMMKAIEAQNKVLKEIAWEQAHIVRTPLARIMGLLEFMDDPLNREMDQKEILQLIKDSTYELDSIVTKIVRRTEDVEA</sequence>
<dbReference type="SMART" id="SM00091">
    <property type="entry name" value="PAS"/>
    <property type="match status" value="3"/>
</dbReference>